<sequence>MPSIVHEIYIEAPIRICFDLARDVDIHMETASRTKEKAIAGVLSGRMEKGDEVTWEAVHFGRKQQLTARIIDMEKPYRFNDAMVKGAFHSFIHTHEFSESGSGTLMKDKFVYKSPLGILGKLADKLFLAAYMEHFIVDRAVALKNKAEQMENEWMEAMKKSNFPTGNGGIDIEQSIDQA</sequence>
<gene>
    <name evidence="1" type="ORF">HNQ44_002641</name>
</gene>
<name>A0A7W8CT76_9BACL</name>
<reference evidence="1 2" key="1">
    <citation type="submission" date="2020-08" db="EMBL/GenBank/DDBJ databases">
        <title>Genomic Encyclopedia of Type Strains, Phase IV (KMG-IV): sequencing the most valuable type-strain genomes for metagenomic binning, comparative biology and taxonomic classification.</title>
        <authorList>
            <person name="Goeker M."/>
        </authorList>
    </citation>
    <scope>NUCLEOTIDE SEQUENCE [LARGE SCALE GENOMIC DNA]</scope>
    <source>
        <strain evidence="1 2">DSM 15895</strain>
    </source>
</reference>
<dbReference type="EMBL" id="JACHHE010000007">
    <property type="protein sequence ID" value="MBB5181176.1"/>
    <property type="molecule type" value="Genomic_DNA"/>
</dbReference>
<accession>A0A7W8CT76</accession>
<comment type="caution">
    <text evidence="1">The sequence shown here is derived from an EMBL/GenBank/DDBJ whole genome shotgun (WGS) entry which is preliminary data.</text>
</comment>
<dbReference type="Gene3D" id="3.30.530.20">
    <property type="match status" value="1"/>
</dbReference>
<proteinExistence type="predicted"/>
<dbReference type="SUPFAM" id="SSF55961">
    <property type="entry name" value="Bet v1-like"/>
    <property type="match status" value="1"/>
</dbReference>
<dbReference type="AlphaFoldDB" id="A0A7W8CT76"/>
<evidence type="ECO:0000313" key="2">
    <source>
        <dbReference type="Proteomes" id="UP000525923"/>
    </source>
</evidence>
<dbReference type="RefSeq" id="WP_241666156.1">
    <property type="nucleotide sequence ID" value="NZ_JACHHE010000007.1"/>
</dbReference>
<protein>
    <submittedName>
        <fullName evidence="1">Ligand-binding SRPBCC domain-containing protein</fullName>
    </submittedName>
</protein>
<dbReference type="Proteomes" id="UP000525923">
    <property type="component" value="Unassembled WGS sequence"/>
</dbReference>
<evidence type="ECO:0000313" key="1">
    <source>
        <dbReference type="EMBL" id="MBB5181176.1"/>
    </source>
</evidence>
<dbReference type="CDD" id="cd07820">
    <property type="entry name" value="SRPBCC_3"/>
    <property type="match status" value="1"/>
</dbReference>
<dbReference type="InterPro" id="IPR023393">
    <property type="entry name" value="START-like_dom_sf"/>
</dbReference>
<organism evidence="1 2">
    <name type="scientific">Planococcus koreensis</name>
    <dbReference type="NCBI Taxonomy" id="112331"/>
    <lineage>
        <taxon>Bacteria</taxon>
        <taxon>Bacillati</taxon>
        <taxon>Bacillota</taxon>
        <taxon>Bacilli</taxon>
        <taxon>Bacillales</taxon>
        <taxon>Caryophanaceae</taxon>
        <taxon>Planococcus</taxon>
    </lineage>
</organism>
<keyword evidence="2" id="KW-1185">Reference proteome</keyword>